<reference evidence="2" key="1">
    <citation type="submission" date="2014-02" db="EMBL/GenBank/DDBJ databases">
        <title>The Genome Sequence of Trichophyton rubrum (morphotype fischeri) CBS 288.86.</title>
        <authorList>
            <consortium name="The Broad Institute Genomics Platform"/>
            <person name="Cuomo C.A."/>
            <person name="White T.C."/>
            <person name="Graser Y."/>
            <person name="Martinez-Rossi N."/>
            <person name="Heitman J."/>
            <person name="Young S.K."/>
            <person name="Zeng Q."/>
            <person name="Gargeya S."/>
            <person name="Abouelleil A."/>
            <person name="Alvarado L."/>
            <person name="Chapman S.B."/>
            <person name="Gainer-Dewar J."/>
            <person name="Goldberg J."/>
            <person name="Griggs A."/>
            <person name="Gujja S."/>
            <person name="Hansen M."/>
            <person name="Howarth C."/>
            <person name="Imamovic A."/>
            <person name="Larimer J."/>
            <person name="Martinez D."/>
            <person name="Murphy C."/>
            <person name="Pearson M.D."/>
            <person name="Persinoti G."/>
            <person name="Poon T."/>
            <person name="Priest M."/>
            <person name="Roberts A.D."/>
            <person name="Saif S."/>
            <person name="Shea T.D."/>
            <person name="Sykes S.N."/>
            <person name="Wortman J."/>
            <person name="Nusbaum C."/>
            <person name="Birren B."/>
        </authorList>
    </citation>
    <scope>NUCLEOTIDE SEQUENCE [LARGE SCALE GENOMIC DNA]</scope>
    <source>
        <strain evidence="2">CBS 288.86</strain>
    </source>
</reference>
<dbReference type="AlphaFoldDB" id="A0A022VWB6"/>
<sequence length="105" mass="11736">MASAIRRGLQKIFERAEKSQSALKRILNPSTDGAGTRVFPPQNPNLDRQIGLRIDKGELVHGKPNTIKLKNSHSVVSEAEVDTTQEPNIENLTKVFESFDKNIRV</sequence>
<organism evidence="2">
    <name type="scientific">Trichophyton rubrum CBS 288.86</name>
    <dbReference type="NCBI Taxonomy" id="1215330"/>
    <lineage>
        <taxon>Eukaryota</taxon>
        <taxon>Fungi</taxon>
        <taxon>Dikarya</taxon>
        <taxon>Ascomycota</taxon>
        <taxon>Pezizomycotina</taxon>
        <taxon>Eurotiomycetes</taxon>
        <taxon>Eurotiomycetidae</taxon>
        <taxon>Onygenales</taxon>
        <taxon>Arthrodermataceae</taxon>
        <taxon>Trichophyton</taxon>
    </lineage>
</organism>
<accession>A0A022VWB6</accession>
<evidence type="ECO:0000256" key="1">
    <source>
        <dbReference type="SAM" id="MobiDB-lite"/>
    </source>
</evidence>
<protein>
    <submittedName>
        <fullName evidence="2">Uncharacterized protein</fullName>
    </submittedName>
</protein>
<dbReference type="EMBL" id="KK207893">
    <property type="protein sequence ID" value="EZF50023.1"/>
    <property type="molecule type" value="Genomic_DNA"/>
</dbReference>
<dbReference type="HOGENOM" id="CLU_125044_2_0_1"/>
<name>A0A022VWB6_TRIRU</name>
<dbReference type="Proteomes" id="UP000023758">
    <property type="component" value="Unassembled WGS sequence"/>
</dbReference>
<evidence type="ECO:0000313" key="2">
    <source>
        <dbReference type="EMBL" id="EZF50023.1"/>
    </source>
</evidence>
<gene>
    <name evidence="2" type="ORF">H103_06553</name>
</gene>
<proteinExistence type="predicted"/>
<feature type="region of interest" description="Disordered" evidence="1">
    <location>
        <begin position="28"/>
        <end position="48"/>
    </location>
</feature>